<gene>
    <name evidence="1" type="ORF">LWF01_03205</name>
</gene>
<keyword evidence="1" id="KW-0238">DNA-binding</keyword>
<reference evidence="1 2" key="1">
    <citation type="submission" date="2023-05" db="EMBL/GenBank/DDBJ databases">
        <title>Lithophilousrod everest ZFBP1038 complete genpme.</title>
        <authorList>
            <person name="Tian M."/>
        </authorList>
    </citation>
    <scope>NUCLEOTIDE SEQUENCE [LARGE SCALE GENOMIC DNA]</scope>
    <source>
        <strain evidence="1 2">ZFBP1038</strain>
    </source>
</reference>
<evidence type="ECO:0000313" key="1">
    <source>
        <dbReference type="EMBL" id="WGW12796.1"/>
    </source>
</evidence>
<evidence type="ECO:0000313" key="2">
    <source>
        <dbReference type="Proteomes" id="UP001209083"/>
    </source>
</evidence>
<dbReference type="PANTHER" id="PTHR38479">
    <property type="entry name" value="LMO0824 PROTEIN"/>
    <property type="match status" value="1"/>
</dbReference>
<dbReference type="InterPro" id="IPR009351">
    <property type="entry name" value="AlkZ-like"/>
</dbReference>
<dbReference type="Proteomes" id="UP001209083">
    <property type="component" value="Chromosome"/>
</dbReference>
<name>A0ABY8QWK5_9MICO</name>
<proteinExistence type="predicted"/>
<dbReference type="Pfam" id="PF06224">
    <property type="entry name" value="AlkZ-like"/>
    <property type="match status" value="1"/>
</dbReference>
<dbReference type="PANTHER" id="PTHR38479:SF2">
    <property type="entry name" value="WINGED HELIX DNA-BINDING DOMAIN-CONTAINING PROTEIN"/>
    <property type="match status" value="1"/>
</dbReference>
<accession>A0ABY8QWK5</accession>
<dbReference type="GO" id="GO:0003677">
    <property type="term" value="F:DNA binding"/>
    <property type="evidence" value="ECO:0007669"/>
    <property type="project" value="UniProtKB-KW"/>
</dbReference>
<keyword evidence="2" id="KW-1185">Reference proteome</keyword>
<protein>
    <submittedName>
        <fullName evidence="1">Winged helix DNA-binding domain-containing protein</fullName>
    </submittedName>
</protein>
<organism evidence="1 2">
    <name type="scientific">Saxibacter everestensis</name>
    <dbReference type="NCBI Taxonomy" id="2909229"/>
    <lineage>
        <taxon>Bacteria</taxon>
        <taxon>Bacillati</taxon>
        <taxon>Actinomycetota</taxon>
        <taxon>Actinomycetes</taxon>
        <taxon>Micrococcales</taxon>
        <taxon>Brevibacteriaceae</taxon>
        <taxon>Saxibacter</taxon>
    </lineage>
</organism>
<dbReference type="RefSeq" id="WP_349639602.1">
    <property type="nucleotide sequence ID" value="NZ_CP090958.1"/>
</dbReference>
<dbReference type="EMBL" id="CP090958">
    <property type="protein sequence ID" value="WGW12796.1"/>
    <property type="molecule type" value="Genomic_DNA"/>
</dbReference>
<sequence length="367" mass="40814">MSLSLRELNRATLARQSLLSRGTMSPIELIEHLVGLQAQAPLAPYFALWTRLKSFQPDELAQLLLDRKALRMVLMRGTIHLVSADDALTFRPLTKVITERDLVRNATHAPALAGLDFDELAATGRRLVEERPLSISELRPLLQPIWPDRDPASLAYGVRNMLPFVQVPPRAIWGRSGQPRGTTLEHWLGRDPHPAPSIDDMVLRYLGAYGPASVMDAQQWSGLTRLTEVFQRLRPSVLPFTGPDGAELFDLPDAPRPAADVPAPVRLLAPFDNVLLSHAARERIIDLDMQKLVFTINGIIKSTVLVNGFVVGIVETVKKKDEARAVVTLFHQVSKRASEQIEREALKLLSFDAPGTRQTVELLRSTP</sequence>